<sequence length="193" mass="22893">MYRYNYLTAILHVIFIPLPTLQHFVWPLGWCVLADICNHTWIPECGNDGDKRLFIDDCDMFEYNCDHNRKYKITNYSDCFQYSQCPTLGTKRYYRMGNYMYMQENRKVVYAPTTPSLPMYMLRGKRRHTPTPKIQRKMLTARSTTKHTTRKLVVLNRIPMVKNGKVLVKIVKGYTKVKPKTVKEVDSSDYLQK</sequence>
<keyword evidence="2" id="KW-1185">Reference proteome</keyword>
<reference evidence="1 2" key="1">
    <citation type="journal article" date="2021" name="Front. Genet.">
        <title>Chromosome-Level Genome Assembly Reveals Significant Gene Expansion in the Toll and IMD Signaling Pathways of Dendrolimus kikuchii.</title>
        <authorList>
            <person name="Zhou J."/>
            <person name="Wu P."/>
            <person name="Xiong Z."/>
            <person name="Liu N."/>
            <person name="Zhao N."/>
            <person name="Ji M."/>
            <person name="Qiu Y."/>
            <person name="Yang B."/>
        </authorList>
    </citation>
    <scope>NUCLEOTIDE SEQUENCE [LARGE SCALE GENOMIC DNA]</scope>
    <source>
        <strain evidence="1">Ann1</strain>
    </source>
</reference>
<protein>
    <submittedName>
        <fullName evidence="1">Uncharacterized protein</fullName>
    </submittedName>
</protein>
<name>A0ACC1CL32_9NEOP</name>
<evidence type="ECO:0000313" key="2">
    <source>
        <dbReference type="Proteomes" id="UP000824533"/>
    </source>
</evidence>
<gene>
    <name evidence="1" type="ORF">K1T71_012281</name>
</gene>
<organism evidence="1 2">
    <name type="scientific">Dendrolimus kikuchii</name>
    <dbReference type="NCBI Taxonomy" id="765133"/>
    <lineage>
        <taxon>Eukaryota</taxon>
        <taxon>Metazoa</taxon>
        <taxon>Ecdysozoa</taxon>
        <taxon>Arthropoda</taxon>
        <taxon>Hexapoda</taxon>
        <taxon>Insecta</taxon>
        <taxon>Pterygota</taxon>
        <taxon>Neoptera</taxon>
        <taxon>Endopterygota</taxon>
        <taxon>Lepidoptera</taxon>
        <taxon>Glossata</taxon>
        <taxon>Ditrysia</taxon>
        <taxon>Bombycoidea</taxon>
        <taxon>Lasiocampidae</taxon>
        <taxon>Dendrolimus</taxon>
    </lineage>
</organism>
<proteinExistence type="predicted"/>
<comment type="caution">
    <text evidence="1">The sequence shown here is derived from an EMBL/GenBank/DDBJ whole genome shotgun (WGS) entry which is preliminary data.</text>
</comment>
<dbReference type="EMBL" id="CM034408">
    <property type="protein sequence ID" value="KAJ0172308.1"/>
    <property type="molecule type" value="Genomic_DNA"/>
</dbReference>
<evidence type="ECO:0000313" key="1">
    <source>
        <dbReference type="EMBL" id="KAJ0172308.1"/>
    </source>
</evidence>
<dbReference type="Proteomes" id="UP000824533">
    <property type="component" value="Linkage Group LG22"/>
</dbReference>
<accession>A0ACC1CL32</accession>